<evidence type="ECO:0000256" key="1">
    <source>
        <dbReference type="ARBA" id="ARBA00004604"/>
    </source>
</evidence>
<feature type="region of interest" description="Disordered" evidence="5">
    <location>
        <begin position="207"/>
        <end position="230"/>
    </location>
</feature>
<evidence type="ECO:0000313" key="7">
    <source>
        <dbReference type="EMBL" id="KAJ9583610.1"/>
    </source>
</evidence>
<dbReference type="GO" id="GO:0003723">
    <property type="term" value="F:RNA binding"/>
    <property type="evidence" value="ECO:0007669"/>
    <property type="project" value="TreeGrafter"/>
</dbReference>
<feature type="region of interest" description="Disordered" evidence="5">
    <location>
        <begin position="1"/>
        <end position="44"/>
    </location>
</feature>
<feature type="region of interest" description="Disordered" evidence="5">
    <location>
        <begin position="1225"/>
        <end position="1256"/>
    </location>
</feature>
<dbReference type="InterPro" id="IPR012340">
    <property type="entry name" value="NA-bd_OB-fold"/>
</dbReference>
<evidence type="ECO:0000256" key="3">
    <source>
        <dbReference type="ARBA" id="ARBA00022737"/>
    </source>
</evidence>
<name>A0AAD7ZMV3_DIPPU</name>
<reference evidence="7" key="2">
    <citation type="submission" date="2023-05" db="EMBL/GenBank/DDBJ databases">
        <authorList>
            <person name="Fouks B."/>
        </authorList>
    </citation>
    <scope>NUCLEOTIDE SEQUENCE</scope>
    <source>
        <strain evidence="7">Stay&amp;Tobe</strain>
        <tissue evidence="7">Testes</tissue>
    </source>
</reference>
<feature type="compositionally biased region" description="Polar residues" evidence="5">
    <location>
        <begin position="1186"/>
        <end position="1206"/>
    </location>
</feature>
<dbReference type="Proteomes" id="UP001233999">
    <property type="component" value="Unassembled WGS sequence"/>
</dbReference>
<dbReference type="InterPro" id="IPR057302">
    <property type="entry name" value="Rrp5_S1"/>
</dbReference>
<dbReference type="InterPro" id="IPR045209">
    <property type="entry name" value="Rrp5"/>
</dbReference>
<protein>
    <recommendedName>
        <fullName evidence="6">S1 motif domain-containing protein</fullName>
    </recommendedName>
</protein>
<dbReference type="SMART" id="SM00316">
    <property type="entry name" value="S1"/>
    <property type="match status" value="7"/>
</dbReference>
<feature type="domain" description="S1 motif" evidence="6">
    <location>
        <begin position="427"/>
        <end position="503"/>
    </location>
</feature>
<feature type="domain" description="S1 motif" evidence="6">
    <location>
        <begin position="68"/>
        <end position="153"/>
    </location>
</feature>
<dbReference type="InterPro" id="IPR011990">
    <property type="entry name" value="TPR-like_helical_dom_sf"/>
</dbReference>
<dbReference type="PANTHER" id="PTHR23270">
    <property type="entry name" value="PROGRAMMED CELL DEATH PROTEIN 11 PRE-RRNA PROCESSING PROTEIN RRP5"/>
    <property type="match status" value="1"/>
</dbReference>
<dbReference type="SMART" id="SM00386">
    <property type="entry name" value="HAT"/>
    <property type="match status" value="4"/>
</dbReference>
<keyword evidence="2" id="KW-0698">rRNA processing</keyword>
<keyword evidence="8" id="KW-1185">Reference proteome</keyword>
<feature type="domain" description="S1 motif" evidence="6">
    <location>
        <begin position="256"/>
        <end position="323"/>
    </location>
</feature>
<feature type="compositionally biased region" description="Basic and acidic residues" evidence="5">
    <location>
        <begin position="1055"/>
        <end position="1064"/>
    </location>
</feature>
<proteinExistence type="predicted"/>
<evidence type="ECO:0000256" key="5">
    <source>
        <dbReference type="SAM" id="MobiDB-lite"/>
    </source>
</evidence>
<keyword evidence="3" id="KW-0677">Repeat</keyword>
<dbReference type="Pfam" id="PF00575">
    <property type="entry name" value="S1"/>
    <property type="match status" value="1"/>
</dbReference>
<feature type="compositionally biased region" description="Acidic residues" evidence="5">
    <location>
        <begin position="1015"/>
        <end position="1026"/>
    </location>
</feature>
<dbReference type="GO" id="GO:0006364">
    <property type="term" value="P:rRNA processing"/>
    <property type="evidence" value="ECO:0007669"/>
    <property type="project" value="UniProtKB-KW"/>
</dbReference>
<dbReference type="InterPro" id="IPR003029">
    <property type="entry name" value="S1_domain"/>
</dbReference>
<feature type="compositionally biased region" description="Basic and acidic residues" evidence="5">
    <location>
        <begin position="1228"/>
        <end position="1245"/>
    </location>
</feature>
<feature type="compositionally biased region" description="Acidic residues" evidence="5">
    <location>
        <begin position="1134"/>
        <end position="1145"/>
    </location>
</feature>
<dbReference type="InterPro" id="IPR003107">
    <property type="entry name" value="HAT"/>
</dbReference>
<organism evidence="7 8">
    <name type="scientific">Diploptera punctata</name>
    <name type="common">Pacific beetle cockroach</name>
    <dbReference type="NCBI Taxonomy" id="6984"/>
    <lineage>
        <taxon>Eukaryota</taxon>
        <taxon>Metazoa</taxon>
        <taxon>Ecdysozoa</taxon>
        <taxon>Arthropoda</taxon>
        <taxon>Hexapoda</taxon>
        <taxon>Insecta</taxon>
        <taxon>Pterygota</taxon>
        <taxon>Neoptera</taxon>
        <taxon>Polyneoptera</taxon>
        <taxon>Dictyoptera</taxon>
        <taxon>Blattodea</taxon>
        <taxon>Blaberoidea</taxon>
        <taxon>Blaberidae</taxon>
        <taxon>Diplopterinae</taxon>
        <taxon>Diploptera</taxon>
    </lineage>
</organism>
<feature type="compositionally biased region" description="Basic and acidic residues" evidence="5">
    <location>
        <begin position="1146"/>
        <end position="1170"/>
    </location>
</feature>
<keyword evidence="4" id="KW-0539">Nucleus</keyword>
<dbReference type="EMBL" id="JASPKZ010007562">
    <property type="protein sequence ID" value="KAJ9583610.1"/>
    <property type="molecule type" value="Genomic_DNA"/>
</dbReference>
<dbReference type="Gene3D" id="2.40.50.140">
    <property type="entry name" value="Nucleic acid-binding proteins"/>
    <property type="match status" value="5"/>
</dbReference>
<feature type="compositionally biased region" description="Basic and acidic residues" evidence="5">
    <location>
        <begin position="1077"/>
        <end position="1090"/>
    </location>
</feature>
<feature type="compositionally biased region" description="Acidic residues" evidence="5">
    <location>
        <begin position="1091"/>
        <end position="1101"/>
    </location>
</feature>
<reference evidence="7" key="1">
    <citation type="journal article" date="2023" name="IScience">
        <title>Live-bearing cockroach genome reveals convergent evolutionary mechanisms linked to viviparity in insects and beyond.</title>
        <authorList>
            <person name="Fouks B."/>
            <person name="Harrison M.C."/>
            <person name="Mikhailova A.A."/>
            <person name="Marchal E."/>
            <person name="English S."/>
            <person name="Carruthers M."/>
            <person name="Jennings E.C."/>
            <person name="Chiamaka E.L."/>
            <person name="Frigard R.A."/>
            <person name="Pippel M."/>
            <person name="Attardo G.M."/>
            <person name="Benoit J.B."/>
            <person name="Bornberg-Bauer E."/>
            <person name="Tobe S.S."/>
        </authorList>
    </citation>
    <scope>NUCLEOTIDE SEQUENCE</scope>
    <source>
        <strain evidence="7">Stay&amp;Tobe</strain>
    </source>
</reference>
<feature type="compositionally biased region" description="Acidic residues" evidence="5">
    <location>
        <begin position="1044"/>
        <end position="1054"/>
    </location>
</feature>
<feature type="domain" description="S1 motif" evidence="6">
    <location>
        <begin position="801"/>
        <end position="862"/>
    </location>
</feature>
<evidence type="ECO:0000256" key="4">
    <source>
        <dbReference type="ARBA" id="ARBA00023242"/>
    </source>
</evidence>
<dbReference type="InterPro" id="IPR048059">
    <property type="entry name" value="Rrp5_S1_rpt_hs1_sc1"/>
</dbReference>
<feature type="compositionally biased region" description="Basic and acidic residues" evidence="5">
    <location>
        <begin position="990"/>
        <end position="1014"/>
    </location>
</feature>
<evidence type="ECO:0000256" key="2">
    <source>
        <dbReference type="ARBA" id="ARBA00022552"/>
    </source>
</evidence>
<dbReference type="Gene3D" id="1.25.40.10">
    <property type="entry name" value="Tetratricopeptide repeat domain"/>
    <property type="match status" value="1"/>
</dbReference>
<dbReference type="PROSITE" id="PS50126">
    <property type="entry name" value="S1"/>
    <property type="match status" value="6"/>
</dbReference>
<dbReference type="PANTHER" id="PTHR23270:SF10">
    <property type="entry name" value="PROTEIN RRP5 HOMOLOG"/>
    <property type="match status" value="1"/>
</dbReference>
<feature type="region of interest" description="Disordered" evidence="5">
    <location>
        <begin position="971"/>
        <end position="1206"/>
    </location>
</feature>
<feature type="domain" description="S1 motif" evidence="6">
    <location>
        <begin position="342"/>
        <end position="415"/>
    </location>
</feature>
<feature type="compositionally biased region" description="Basic and acidic residues" evidence="5">
    <location>
        <begin position="1"/>
        <end position="10"/>
    </location>
</feature>
<dbReference type="CDD" id="cd05693">
    <property type="entry name" value="S1_Rrp5_repeat_hs1_sc1"/>
    <property type="match status" value="1"/>
</dbReference>
<comment type="caution">
    <text evidence="7">The sequence shown here is derived from an EMBL/GenBank/DDBJ whole genome shotgun (WGS) entry which is preliminary data.</text>
</comment>
<evidence type="ECO:0000259" key="6">
    <source>
        <dbReference type="PROSITE" id="PS50126"/>
    </source>
</evidence>
<feature type="compositionally biased region" description="Basic and acidic residues" evidence="5">
    <location>
        <begin position="1102"/>
        <end position="1111"/>
    </location>
</feature>
<sequence length="1543" mass="174751">MGLAEKEKNFPRGGRKPAASLPKKGSFSLFGKKSQTSKEKSKKVKEPVDSELKLSRIQPLTRKTLLEGMLVLGCVREINEFKLSISLPGKLIGEVSITNVSSSYTKCLKNLVQENSSEEEQVHRLDDMFRIGQTVVTRVIEIGEKINLSLMPEIVQSEWSSRSLTVGSVIVAAVSSHEEMGYIMETGIKNVRAFLKSSAAEEFIGPPTEERRRVSSNRHNISHQRNGAEVSLQDRRPLDSEVLKIEEFTLDTLLPGTVIKVSVSRVMKNGLEVDCSGHFTGYIHEDHLSNIWDKVDGYSLGHIQPATLLYIMPTVKFAFLSLKKDFRSSEPISLPFDKVKIGDILKSAEVFHLDRRGAIVKLRKNYKGFVSTRHFPKNKGKLEDVVSEDMHVGSKHKCRVLGYDYMTQLFICTLNKKLVKAEYVQPGDLIPGMKVSCEIREHKQKGAFVGIIAGDRTITAFVRSEHMGNVPLKHPEKKFPVESIHPARVLNVEGHKRVQVTLKPKLIESDEPPLCRLEDFREGMKCEGVVMMIKENGLLVTFFNEMQGWLQLKKTAPKDTFYVGQLIKCYVQNVDIDNKKIFLSLERTVRNQELKIGRPYKLTVTEIKDDRLEVDVEGEDKSGVIPAQHLTDNPSLANLLLKTYTAGDVIVDAYCFSKKEENIFTLRPTLIEYFQTEKVCNWSHLTADQLLPCAINAVADNGIQLHLPIIGNNTAFVKSKDLCDIPIEDLKNLELEIHQGLMGRVTEFGNNKKNMTTKLSKCWDHTVEPAVNLLLSFWKDYDKITSYLRKEKNPIAKLKPGDRVKGKVTEVYDTGIVMELKSGVKAVVTAQLCRTQVKCGETVEGTVIYVDYQNNCCELTVCPNIMDRINAVQDGELADGLGVGIGVRGEVLTLRPEMVVIVLKGVGRQQLAYIPTKCHINDVMPNIYKFKVGETCKMIVQAIEGGRIICIKQRFEFELIKMRARAEVKSKNKKKISNNTVNNKLSSPKMKIEKKSHMFHEVENDENENNKSSDEGEAESSDEDETEFNKLEDEIENKESSDKDETESSDEDESEFVKKMENKALNKNSPVKCGLKRRFDEIENKESSDKDETESSDEDESEFVKKLENKALNESSPVKTGFVEIVNKEASDKDEAESSDEDESEFDKKLENKALIKGSPEKCDLKRHMSEEDEEGKKNKKKRLSDNVQNESHSNGQNAGESGSTARLSLSGGFIWDANPNLLLEGNAEDKSDSSDEEHSTEKTDGKKKKKLSKAELREKAIQEERQLRAAEQMMLNPNEGPKSADDFDRLVLSSPNSSLCWIKYMSFHLQATEIEKARAIAQRALSTISFREEQEKLNVWCALLNLENLYGSKESVNKVLEEALRMNEPFKVYIRMLHIYADSNKIEETEELVSTVTKKFRDNKEAWLQCGEVLLKVGKKEKSHLLMQKALNGLEKKYHVEVISKFAHLENRLGDTERAQTLMEHILTSYPKRTDIWLSYVDMLVKKGLHDAARQVLERAVAQKLAVRKMKSLFSKFVQFEEQHGTPESVSKVHQNGAEYKR</sequence>
<comment type="subcellular location">
    <subcellularLocation>
        <location evidence="1">Nucleus</location>
        <location evidence="1">Nucleolus</location>
    </subcellularLocation>
</comment>
<gene>
    <name evidence="7" type="ORF">L9F63_022054</name>
</gene>
<evidence type="ECO:0000313" key="8">
    <source>
        <dbReference type="Proteomes" id="UP001233999"/>
    </source>
</evidence>
<feature type="compositionally biased region" description="Low complexity" evidence="5">
    <location>
        <begin position="23"/>
        <end position="34"/>
    </location>
</feature>
<accession>A0AAD7ZMV3</accession>
<dbReference type="Pfam" id="PF23240">
    <property type="entry name" value="HAT_PRP39_N"/>
    <property type="match status" value="1"/>
</dbReference>
<feature type="non-terminal residue" evidence="7">
    <location>
        <position position="1543"/>
    </location>
</feature>
<dbReference type="GO" id="GO:0032040">
    <property type="term" value="C:small-subunit processome"/>
    <property type="evidence" value="ECO:0007669"/>
    <property type="project" value="TreeGrafter"/>
</dbReference>
<feature type="compositionally biased region" description="Basic and acidic residues" evidence="5">
    <location>
        <begin position="1027"/>
        <end position="1043"/>
    </location>
</feature>
<dbReference type="Pfam" id="PF23459">
    <property type="entry name" value="S1_RRP5"/>
    <property type="match status" value="1"/>
</dbReference>
<feature type="domain" description="S1 motif" evidence="6">
    <location>
        <begin position="523"/>
        <end position="586"/>
    </location>
</feature>
<dbReference type="SUPFAM" id="SSF50249">
    <property type="entry name" value="Nucleic acid-binding proteins"/>
    <property type="match status" value="6"/>
</dbReference>
<dbReference type="SUPFAM" id="SSF48452">
    <property type="entry name" value="TPR-like"/>
    <property type="match status" value="2"/>
</dbReference>